<organism evidence="1 2">
    <name type="scientific">Zingiber officinale</name>
    <name type="common">Ginger</name>
    <name type="synonym">Amomum zingiber</name>
    <dbReference type="NCBI Taxonomy" id="94328"/>
    <lineage>
        <taxon>Eukaryota</taxon>
        <taxon>Viridiplantae</taxon>
        <taxon>Streptophyta</taxon>
        <taxon>Embryophyta</taxon>
        <taxon>Tracheophyta</taxon>
        <taxon>Spermatophyta</taxon>
        <taxon>Magnoliopsida</taxon>
        <taxon>Liliopsida</taxon>
        <taxon>Zingiberales</taxon>
        <taxon>Zingiberaceae</taxon>
        <taxon>Zingiber</taxon>
    </lineage>
</organism>
<gene>
    <name evidence="1" type="ORF">ZIOFF_066369</name>
</gene>
<accession>A0A8J5F223</accession>
<name>A0A8J5F223_ZINOF</name>
<proteinExistence type="predicted"/>
<dbReference type="PANTHER" id="PTHR46250:SF15">
    <property type="entry name" value="OS01G0523800 PROTEIN"/>
    <property type="match status" value="1"/>
</dbReference>
<dbReference type="Proteomes" id="UP000734854">
    <property type="component" value="Unassembled WGS sequence"/>
</dbReference>
<evidence type="ECO:0000313" key="1">
    <source>
        <dbReference type="EMBL" id="KAG6477117.1"/>
    </source>
</evidence>
<dbReference type="PANTHER" id="PTHR46250">
    <property type="entry name" value="MYB/SANT-LIKE DNA-BINDING DOMAIN PROTEIN-RELATED"/>
    <property type="match status" value="1"/>
</dbReference>
<protein>
    <submittedName>
        <fullName evidence="1">Uncharacterized protein</fullName>
    </submittedName>
</protein>
<dbReference type="EMBL" id="JACMSC010000018">
    <property type="protein sequence ID" value="KAG6477117.1"/>
    <property type="molecule type" value="Genomic_DNA"/>
</dbReference>
<reference evidence="1 2" key="1">
    <citation type="submission" date="2020-08" db="EMBL/GenBank/DDBJ databases">
        <title>Plant Genome Project.</title>
        <authorList>
            <person name="Zhang R.-G."/>
        </authorList>
    </citation>
    <scope>NUCLEOTIDE SEQUENCE [LARGE SCALE GENOMIC DNA]</scope>
    <source>
        <tissue evidence="1">Rhizome</tissue>
    </source>
</reference>
<keyword evidence="2" id="KW-1185">Reference proteome</keyword>
<comment type="caution">
    <text evidence="1">The sequence shown here is derived from an EMBL/GenBank/DDBJ whole genome shotgun (WGS) entry which is preliminary data.</text>
</comment>
<dbReference type="AlphaFoldDB" id="A0A8J5F223"/>
<evidence type="ECO:0000313" key="2">
    <source>
        <dbReference type="Proteomes" id="UP000734854"/>
    </source>
</evidence>
<sequence length="80" mass="8971">MDKTRDAALVDCLVELSKDSAWKSENGFRTGYLVHLKKLMAAKLPSSSLKATPHIELRCKLLKRQFHAITEMLNHSSGFG</sequence>